<name>A0AAQ3X0B7_PASNO</name>
<accession>A0AAQ3X0B7</accession>
<proteinExistence type="predicted"/>
<gene>
    <name evidence="1" type="ORF">U9M48_027639</name>
</gene>
<reference evidence="1 2" key="1">
    <citation type="submission" date="2024-02" db="EMBL/GenBank/DDBJ databases">
        <title>High-quality chromosome-scale genome assembly of Pensacola bahiagrass (Paspalum notatum Flugge var. saurae).</title>
        <authorList>
            <person name="Vega J.M."/>
            <person name="Podio M."/>
            <person name="Orjuela J."/>
            <person name="Siena L.A."/>
            <person name="Pessino S.C."/>
            <person name="Combes M.C."/>
            <person name="Mariac C."/>
            <person name="Albertini E."/>
            <person name="Pupilli F."/>
            <person name="Ortiz J.P.A."/>
            <person name="Leblanc O."/>
        </authorList>
    </citation>
    <scope>NUCLEOTIDE SEQUENCE [LARGE SCALE GENOMIC DNA]</scope>
    <source>
        <strain evidence="1">R1</strain>
        <tissue evidence="1">Leaf</tissue>
    </source>
</reference>
<dbReference type="AlphaFoldDB" id="A0AAQ3X0B7"/>
<dbReference type="Proteomes" id="UP001341281">
    <property type="component" value="Chromosome 06"/>
</dbReference>
<organism evidence="1 2">
    <name type="scientific">Paspalum notatum var. saurae</name>
    <dbReference type="NCBI Taxonomy" id="547442"/>
    <lineage>
        <taxon>Eukaryota</taxon>
        <taxon>Viridiplantae</taxon>
        <taxon>Streptophyta</taxon>
        <taxon>Embryophyta</taxon>
        <taxon>Tracheophyta</taxon>
        <taxon>Spermatophyta</taxon>
        <taxon>Magnoliopsida</taxon>
        <taxon>Liliopsida</taxon>
        <taxon>Poales</taxon>
        <taxon>Poaceae</taxon>
        <taxon>PACMAD clade</taxon>
        <taxon>Panicoideae</taxon>
        <taxon>Andropogonodae</taxon>
        <taxon>Paspaleae</taxon>
        <taxon>Paspalinae</taxon>
        <taxon>Paspalum</taxon>
    </lineage>
</organism>
<dbReference type="EMBL" id="CP144750">
    <property type="protein sequence ID" value="WVZ80140.1"/>
    <property type="molecule type" value="Genomic_DNA"/>
</dbReference>
<sequence length="101" mass="11302">MVRMGPTTSTTSEGIVDRHGLASIRCQLVPASTSPFLKSSWCGHRWRLKTHIGGCEIMKTRETTLKSERDQLYSRVACATGAQVLEDETDDDHPLRRTKIS</sequence>
<evidence type="ECO:0000313" key="2">
    <source>
        <dbReference type="Proteomes" id="UP001341281"/>
    </source>
</evidence>
<evidence type="ECO:0000313" key="1">
    <source>
        <dbReference type="EMBL" id="WVZ80140.1"/>
    </source>
</evidence>
<keyword evidence="2" id="KW-1185">Reference proteome</keyword>
<protein>
    <submittedName>
        <fullName evidence="1">Uncharacterized protein</fullName>
    </submittedName>
</protein>